<feature type="region of interest" description="Disordered" evidence="1">
    <location>
        <begin position="626"/>
        <end position="658"/>
    </location>
</feature>
<protein>
    <submittedName>
        <fullName evidence="3">Uncharacterized protein</fullName>
    </submittedName>
</protein>
<feature type="compositionally biased region" description="Basic and acidic residues" evidence="1">
    <location>
        <begin position="724"/>
        <end position="739"/>
    </location>
</feature>
<evidence type="ECO:0000256" key="2">
    <source>
        <dbReference type="SAM" id="Phobius"/>
    </source>
</evidence>
<feature type="region of interest" description="Disordered" evidence="1">
    <location>
        <begin position="1"/>
        <end position="64"/>
    </location>
</feature>
<feature type="compositionally biased region" description="Basic and acidic residues" evidence="1">
    <location>
        <begin position="765"/>
        <end position="798"/>
    </location>
</feature>
<evidence type="ECO:0000313" key="4">
    <source>
        <dbReference type="Proteomes" id="UP001222325"/>
    </source>
</evidence>
<dbReference type="Proteomes" id="UP001222325">
    <property type="component" value="Unassembled WGS sequence"/>
</dbReference>
<feature type="region of interest" description="Disordered" evidence="1">
    <location>
        <begin position="105"/>
        <end position="128"/>
    </location>
</feature>
<dbReference type="AlphaFoldDB" id="A0AAD6U8G2"/>
<feature type="transmembrane region" description="Helical" evidence="2">
    <location>
        <begin position="927"/>
        <end position="955"/>
    </location>
</feature>
<feature type="compositionally biased region" description="Basic and acidic residues" evidence="1">
    <location>
        <begin position="117"/>
        <end position="128"/>
    </location>
</feature>
<keyword evidence="2" id="KW-0472">Membrane</keyword>
<keyword evidence="2" id="KW-1133">Transmembrane helix</keyword>
<organism evidence="3 4">
    <name type="scientific">Mycena belliarum</name>
    <dbReference type="NCBI Taxonomy" id="1033014"/>
    <lineage>
        <taxon>Eukaryota</taxon>
        <taxon>Fungi</taxon>
        <taxon>Dikarya</taxon>
        <taxon>Basidiomycota</taxon>
        <taxon>Agaricomycotina</taxon>
        <taxon>Agaricomycetes</taxon>
        <taxon>Agaricomycetidae</taxon>
        <taxon>Agaricales</taxon>
        <taxon>Marasmiineae</taxon>
        <taxon>Mycenaceae</taxon>
        <taxon>Mycena</taxon>
    </lineage>
</organism>
<dbReference type="EMBL" id="JARJCN010000017">
    <property type="protein sequence ID" value="KAJ7092941.1"/>
    <property type="molecule type" value="Genomic_DNA"/>
</dbReference>
<keyword evidence="4" id="KW-1185">Reference proteome</keyword>
<feature type="compositionally biased region" description="Polar residues" evidence="1">
    <location>
        <begin position="1"/>
        <end position="11"/>
    </location>
</feature>
<feature type="region of interest" description="Disordered" evidence="1">
    <location>
        <begin position="707"/>
        <end position="804"/>
    </location>
</feature>
<sequence length="956" mass="102865">MLGTLSTSADSIRTLPVRTSAAETLSTPASPPPSSHPSTHLEPHLVPQTPSPPSSPALSASGSSVSSLPSVSSSFFFSSAAASPPHPPSVGRSVHGDDTLIIPSLVLPPALGPGAPHPRDRGSQRERSRCWATRILVLGPPAALLADTPDARDSGWTQEDGNGVLRIRRSTTFTPGSNSNARGTGTHVEADEAAHSIELIATSAWWWATCFPPPSPCSVPSPILPGSAPLHFPASLVVSASSPPLLRPMLSVALALLLSRAAAYPPFFAYNTSPFLTFSSHPFFPSSFLPSPFTLRFRQPEKQLVRRLTLTKVACCSPLFPLVPLPPANLLPPVLPLLLFHPFLRPVPSRSPHLHSSSYDPLPSFRVAIVPYTLRLSLSFLPFLDDAGPGDAAPAVSRKAAGTTDVEGSHHRLLPGETVTRIEFSLRCSPSYPFFSHHGLPFSFPVIAPSAPLHPSTSPFLPISLFLSFLLLPSSFMMLFCAARSGVLESYPFAAPLLPVLIPRPLLPSPLLCHPLRDREAGWDDGRQLLHLQVFRALWAPASTLFLSFSFSFPFSPLLTLLSCYPSFYRGPADVLILPVQADLTSPALARRILRPFHTLAALLAPPLLSVPGAASRSFRSFRPSRSSYASQSQPHPQPHSSAPAYIDEDGESGEEGEEDVLVALLSGEASPLYAALVVVAGSDPARDADVPDALRRLLPIVVLPAPAPTSYASGGRDQDAEDPDRSKDEDRRDDRGEVAEDAPPTARLQPFRRGTYRGQRNTIVRRDALEGDGHDEQHDHDHDHDREPDKQYDHEHPVPPLHPALHLPALRADAARRFLAWRRAGCVDPFAMGEDLHARREEEEAKWKWEGKEAQAAPLHVSFPSSASYSRHRPPSSQPHQPRSPRPYAYTPAHDPLHLPALLALAGAVARAAVARGRGAWAGAWGWGGGWAGLCAFVAGAVVGAVAVGGWGWAQ</sequence>
<comment type="caution">
    <text evidence="3">The sequence shown here is derived from an EMBL/GenBank/DDBJ whole genome shotgun (WGS) entry which is preliminary data.</text>
</comment>
<keyword evidence="2" id="KW-0812">Transmembrane</keyword>
<name>A0AAD6U8G2_9AGAR</name>
<evidence type="ECO:0000313" key="3">
    <source>
        <dbReference type="EMBL" id="KAJ7092941.1"/>
    </source>
</evidence>
<feature type="compositionally biased region" description="Low complexity" evidence="1">
    <location>
        <begin position="626"/>
        <end position="646"/>
    </location>
</feature>
<accession>A0AAD6U8G2</accession>
<gene>
    <name evidence="3" type="ORF">B0H15DRAFT_947752</name>
</gene>
<reference evidence="3" key="1">
    <citation type="submission" date="2023-03" db="EMBL/GenBank/DDBJ databases">
        <title>Massive genome expansion in bonnet fungi (Mycena s.s.) driven by repeated elements and novel gene families across ecological guilds.</title>
        <authorList>
            <consortium name="Lawrence Berkeley National Laboratory"/>
            <person name="Harder C.B."/>
            <person name="Miyauchi S."/>
            <person name="Viragh M."/>
            <person name="Kuo A."/>
            <person name="Thoen E."/>
            <person name="Andreopoulos B."/>
            <person name="Lu D."/>
            <person name="Skrede I."/>
            <person name="Drula E."/>
            <person name="Henrissat B."/>
            <person name="Morin E."/>
            <person name="Kohler A."/>
            <person name="Barry K."/>
            <person name="LaButti K."/>
            <person name="Morin E."/>
            <person name="Salamov A."/>
            <person name="Lipzen A."/>
            <person name="Mereny Z."/>
            <person name="Hegedus B."/>
            <person name="Baldrian P."/>
            <person name="Stursova M."/>
            <person name="Weitz H."/>
            <person name="Taylor A."/>
            <person name="Grigoriev I.V."/>
            <person name="Nagy L.G."/>
            <person name="Martin F."/>
            <person name="Kauserud H."/>
        </authorList>
    </citation>
    <scope>NUCLEOTIDE SEQUENCE</scope>
    <source>
        <strain evidence="3">CBHHK173m</strain>
    </source>
</reference>
<evidence type="ECO:0000256" key="1">
    <source>
        <dbReference type="SAM" id="MobiDB-lite"/>
    </source>
</evidence>
<proteinExistence type="predicted"/>
<feature type="compositionally biased region" description="Acidic residues" evidence="1">
    <location>
        <begin position="647"/>
        <end position="658"/>
    </location>
</feature>
<feature type="region of interest" description="Disordered" evidence="1">
    <location>
        <begin position="866"/>
        <end position="891"/>
    </location>
</feature>